<dbReference type="GO" id="GO:0004252">
    <property type="term" value="F:serine-type endopeptidase activity"/>
    <property type="evidence" value="ECO:0007669"/>
    <property type="project" value="TreeGrafter"/>
</dbReference>
<dbReference type="InParanoid" id="A0A7X0JU22"/>
<proteinExistence type="predicted"/>
<dbReference type="GO" id="GO:0006508">
    <property type="term" value="P:proteolysis"/>
    <property type="evidence" value="ECO:0007669"/>
    <property type="project" value="InterPro"/>
</dbReference>
<feature type="domain" description="Peptidase S9 prolyl oligopeptidase catalytic" evidence="2">
    <location>
        <begin position="411"/>
        <end position="618"/>
    </location>
</feature>
<dbReference type="InterPro" id="IPR029058">
    <property type="entry name" value="AB_hydrolase_fold"/>
</dbReference>
<keyword evidence="4" id="KW-1185">Reference proteome</keyword>
<comment type="caution">
    <text evidence="3">The sequence shown here is derived from an EMBL/GenBank/DDBJ whole genome shotgun (WGS) entry which is preliminary data.</text>
</comment>
<dbReference type="AlphaFoldDB" id="A0A7X0JU22"/>
<protein>
    <submittedName>
        <fullName evidence="3">Prolyl oligopeptidase PreP (S9A serine peptidase family)</fullName>
    </submittedName>
</protein>
<dbReference type="SUPFAM" id="SSF82171">
    <property type="entry name" value="DPP6 N-terminal domain-like"/>
    <property type="match status" value="1"/>
</dbReference>
<dbReference type="SMART" id="SM00671">
    <property type="entry name" value="SEL1"/>
    <property type="match status" value="2"/>
</dbReference>
<gene>
    <name evidence="3" type="ORF">HNR48_002442</name>
</gene>
<organism evidence="3 4">
    <name type="scientific">Pseudoteredinibacter isoporae</name>
    <dbReference type="NCBI Taxonomy" id="570281"/>
    <lineage>
        <taxon>Bacteria</taxon>
        <taxon>Pseudomonadati</taxon>
        <taxon>Pseudomonadota</taxon>
        <taxon>Gammaproteobacteria</taxon>
        <taxon>Cellvibrionales</taxon>
        <taxon>Cellvibrionaceae</taxon>
        <taxon>Pseudoteredinibacter</taxon>
    </lineage>
</organism>
<sequence>MGFSKPIPPEDLFRSNDINTAALSPGGEYLAIFKYEEDRTLIDLTFTDSMIQHEIISFPYDKTARLLDLEWLDATTILIDYKHKSSKDRRQAILPIKFKDDGTPYTKAKRIWAKGYIVDNLIDKPGTVLFAQNDGSSSKPEVKLYYADYKTLMDNKVAENAKLFPIQAPSAFMIFSSHSDKELLSVSVDFEEESVYIYYLTEGMKEWQVATTVDQESFNFNPIGILDEHTLAVLSNDESDLTGLYKYDLKTKNLGELIYAHPKYDLLGAKINPKTKLLETVAYLDHGQLVTKFFSKTQVDTKAKLDRAFPNQQLAIVGEGKDSQNALVFVFSSDNPGQYYLFDKKNSKAELVGELRGDLDKNSLSEAQNLTVLNNEGQELESILTRPKEGSNGVLIVNPHGGPIGVRDAQYFDRQIQFLTSRGYTVLQVNFRGSEGFGKKFLEAGIAQFGKAIEEDISSVVDHVIKTDSYQHVCAMGTSYGGYSSVMLAIKHPDVYDCVIAAFGVYDLPLIFNSRNIDDVDGSIESYEQILGRMRKELWDYSPLYQADKLEAPTLLIAGYEDEIAPIEQSNRFKMRLEQLNKPLETLFYKKSGHGHHRWYDDIHHNLYVDDFIRRTLGLPPAYTEDQQELLIDQYKRIADGLDANGLVDRRGKLAMKNYKLAGKLGHARSQFNVASFYHRGEAADKDLNEAARWYKLAAENDYNNGNIRLAHLHRRGVIDSASHEKAIEYFKKAATENSSAKLYLARAYCFGEGVVQDIPQCFEKLSTLVDEEFEGKKFDKPLANAVHEVMSEISWRLPLDSQQISHLKDMLEETSDATLFTAEIEEEETGLYLKDSNGYYSFEDSVTTIPLEKGASFGTKLKVSIYPRISKYYGKMIALKARWTNPIAVDEDGAENPPYHYIHFTRGSGTFHFIREIDQDWKMVPGKWTLELATFDGETVFKQEFDLQPESVIRKRKEESGLGSLF</sequence>
<dbReference type="PANTHER" id="PTHR42776:SF27">
    <property type="entry name" value="DIPEPTIDYL PEPTIDASE FAMILY MEMBER 6"/>
    <property type="match status" value="1"/>
</dbReference>
<dbReference type="InterPro" id="IPR001375">
    <property type="entry name" value="Peptidase_S9_cat"/>
</dbReference>
<dbReference type="Gene3D" id="3.40.50.1820">
    <property type="entry name" value="alpha/beta hydrolase"/>
    <property type="match status" value="1"/>
</dbReference>
<dbReference type="Gene3D" id="1.25.40.10">
    <property type="entry name" value="Tetratricopeptide repeat domain"/>
    <property type="match status" value="1"/>
</dbReference>
<dbReference type="InterPro" id="IPR006597">
    <property type="entry name" value="Sel1-like"/>
</dbReference>
<reference evidence="3 4" key="1">
    <citation type="submission" date="2020-08" db="EMBL/GenBank/DDBJ databases">
        <title>Genomic Encyclopedia of Type Strains, Phase IV (KMG-IV): sequencing the most valuable type-strain genomes for metagenomic binning, comparative biology and taxonomic classification.</title>
        <authorList>
            <person name="Goeker M."/>
        </authorList>
    </citation>
    <scope>NUCLEOTIDE SEQUENCE [LARGE SCALE GENOMIC DNA]</scope>
    <source>
        <strain evidence="3 4">DSM 22368</strain>
    </source>
</reference>
<dbReference type="RefSeq" id="WP_166846610.1">
    <property type="nucleotide sequence ID" value="NZ_JAAONY010000002.1"/>
</dbReference>
<dbReference type="Proteomes" id="UP000528457">
    <property type="component" value="Unassembled WGS sequence"/>
</dbReference>
<evidence type="ECO:0000313" key="4">
    <source>
        <dbReference type="Proteomes" id="UP000528457"/>
    </source>
</evidence>
<dbReference type="Pfam" id="PF00326">
    <property type="entry name" value="Peptidase_S9"/>
    <property type="match status" value="1"/>
</dbReference>
<dbReference type="EMBL" id="JACHHT010000002">
    <property type="protein sequence ID" value="MBB6522157.1"/>
    <property type="molecule type" value="Genomic_DNA"/>
</dbReference>
<dbReference type="PANTHER" id="PTHR42776">
    <property type="entry name" value="SERINE PEPTIDASE S9 FAMILY MEMBER"/>
    <property type="match status" value="1"/>
</dbReference>
<name>A0A7X0JU22_9GAMM</name>
<dbReference type="SUPFAM" id="SSF81901">
    <property type="entry name" value="HCP-like"/>
    <property type="match status" value="1"/>
</dbReference>
<dbReference type="Gene3D" id="2.60.40.2390">
    <property type="match status" value="1"/>
</dbReference>
<dbReference type="InterPro" id="IPR011990">
    <property type="entry name" value="TPR-like_helical_dom_sf"/>
</dbReference>
<accession>A0A7X0JU22</accession>
<dbReference type="Pfam" id="PF08238">
    <property type="entry name" value="Sel1"/>
    <property type="match status" value="3"/>
</dbReference>
<evidence type="ECO:0000256" key="1">
    <source>
        <dbReference type="ARBA" id="ARBA00022801"/>
    </source>
</evidence>
<evidence type="ECO:0000259" key="2">
    <source>
        <dbReference type="Pfam" id="PF00326"/>
    </source>
</evidence>
<dbReference type="SUPFAM" id="SSF53474">
    <property type="entry name" value="alpha/beta-Hydrolases"/>
    <property type="match status" value="1"/>
</dbReference>
<evidence type="ECO:0000313" key="3">
    <source>
        <dbReference type="EMBL" id="MBB6522157.1"/>
    </source>
</evidence>
<keyword evidence="1" id="KW-0378">Hydrolase</keyword>